<organism evidence="2 3">
    <name type="scientific">Candidatus Borkfalkia excrementigallinarum</name>
    <dbReference type="NCBI Taxonomy" id="2838506"/>
    <lineage>
        <taxon>Bacteria</taxon>
        <taxon>Bacillati</taxon>
        <taxon>Bacillota</taxon>
        <taxon>Clostridia</taxon>
        <taxon>Christensenellales</taxon>
        <taxon>Christensenellaceae</taxon>
        <taxon>Candidatus Borkfalkia</taxon>
    </lineage>
</organism>
<keyword evidence="1" id="KW-1133">Transmembrane helix</keyword>
<dbReference type="Proteomes" id="UP000886750">
    <property type="component" value="Unassembled WGS sequence"/>
</dbReference>
<evidence type="ECO:0008006" key="4">
    <source>
        <dbReference type="Google" id="ProtNLM"/>
    </source>
</evidence>
<proteinExistence type="predicted"/>
<evidence type="ECO:0000256" key="1">
    <source>
        <dbReference type="SAM" id="Phobius"/>
    </source>
</evidence>
<evidence type="ECO:0000313" key="2">
    <source>
        <dbReference type="EMBL" id="HIY96773.1"/>
    </source>
</evidence>
<keyword evidence="1" id="KW-0812">Transmembrane</keyword>
<feature type="transmembrane region" description="Helical" evidence="1">
    <location>
        <begin position="21"/>
        <end position="39"/>
    </location>
</feature>
<name>A0A9D1ZW59_9FIRM</name>
<reference evidence="2" key="1">
    <citation type="journal article" date="2021" name="PeerJ">
        <title>Extensive microbial diversity within the chicken gut microbiome revealed by metagenomics and culture.</title>
        <authorList>
            <person name="Gilroy R."/>
            <person name="Ravi A."/>
            <person name="Getino M."/>
            <person name="Pursley I."/>
            <person name="Horton D.L."/>
            <person name="Alikhan N.F."/>
            <person name="Baker D."/>
            <person name="Gharbi K."/>
            <person name="Hall N."/>
            <person name="Watson M."/>
            <person name="Adriaenssens E.M."/>
            <person name="Foster-Nyarko E."/>
            <person name="Jarju S."/>
            <person name="Secka A."/>
            <person name="Antonio M."/>
            <person name="Oren A."/>
            <person name="Chaudhuri R.R."/>
            <person name="La Ragione R."/>
            <person name="Hildebrand F."/>
            <person name="Pallen M.J."/>
        </authorList>
    </citation>
    <scope>NUCLEOTIDE SEQUENCE</scope>
    <source>
        <strain evidence="2">1345</strain>
    </source>
</reference>
<gene>
    <name evidence="2" type="ORF">H9729_03720</name>
</gene>
<reference evidence="2" key="2">
    <citation type="submission" date="2021-04" db="EMBL/GenBank/DDBJ databases">
        <authorList>
            <person name="Gilroy R."/>
        </authorList>
    </citation>
    <scope>NUCLEOTIDE SEQUENCE</scope>
    <source>
        <strain evidence="2">1345</strain>
    </source>
</reference>
<comment type="caution">
    <text evidence="2">The sequence shown here is derived from an EMBL/GenBank/DDBJ whole genome shotgun (WGS) entry which is preliminary data.</text>
</comment>
<sequence length="163" mass="17103">MADTTTGKIKAKLKSGKALEIFAIVIFAAVVVAVLLFSFRNNEPAANAAEENYISVLETKLSKALSEISGVGTVQVVITAESEGEQVLAMETVVNEDGSVTTKPVLVNGEVVVIEEKNPEITGVLIVAEGADNLGVRFNLLEAAASVLNINQSIIKVYTKGGN</sequence>
<keyword evidence="1" id="KW-0472">Membrane</keyword>
<dbReference type="EMBL" id="DXCQ01000028">
    <property type="protein sequence ID" value="HIY96773.1"/>
    <property type="molecule type" value="Genomic_DNA"/>
</dbReference>
<protein>
    <recommendedName>
        <fullName evidence="4">Stage III sporulation protein AG</fullName>
    </recommendedName>
</protein>
<dbReference type="AlphaFoldDB" id="A0A9D1ZW59"/>
<evidence type="ECO:0000313" key="3">
    <source>
        <dbReference type="Proteomes" id="UP000886750"/>
    </source>
</evidence>
<accession>A0A9D1ZW59</accession>